<gene>
    <name evidence="2" type="ORF">EV139_0509</name>
</gene>
<dbReference type="Pfam" id="PF01796">
    <property type="entry name" value="OB_ChsH2_C"/>
    <property type="match status" value="1"/>
</dbReference>
<protein>
    <submittedName>
        <fullName evidence="2">Acyl-CoA-associated DUF35 OB-fold domain-containing protein</fullName>
    </submittedName>
</protein>
<dbReference type="RefSeq" id="WP_157992973.1">
    <property type="nucleotide sequence ID" value="NZ_QYAG01000005.1"/>
</dbReference>
<evidence type="ECO:0000313" key="2">
    <source>
        <dbReference type="EMBL" id="RZT68781.1"/>
    </source>
</evidence>
<dbReference type="SUPFAM" id="SSF50249">
    <property type="entry name" value="Nucleic acid-binding proteins"/>
    <property type="match status" value="1"/>
</dbReference>
<dbReference type="AlphaFoldDB" id="A0A4Q7U528"/>
<organism evidence="2 3">
    <name type="scientific">Leucobacter luti</name>
    <dbReference type="NCBI Taxonomy" id="340320"/>
    <lineage>
        <taxon>Bacteria</taxon>
        <taxon>Bacillati</taxon>
        <taxon>Actinomycetota</taxon>
        <taxon>Actinomycetes</taxon>
        <taxon>Micrococcales</taxon>
        <taxon>Microbacteriaceae</taxon>
        <taxon>Leucobacter</taxon>
    </lineage>
</organism>
<sequence length="196" mass="20685">MKLARGSAWVDATLYAITGDFALQVDETGRAWYPPRELVPGALAGKLAWVTVAPRGTILASTHLHVPGEPFSGEHGPWPIALVAHDAGARVIAHLLDPLEAGELVELSLRLDRTGRPAMCASELGKPGLDRGSRQPPRVGVAEEFLWGVSGADVRILGAGPHAKRIGDAALAAGARLLPTGSDGFELAWPLRVDFD</sequence>
<name>A0A4Q7U528_9MICO</name>
<dbReference type="PANTHER" id="PTHR34075">
    <property type="entry name" value="BLR3430 PROTEIN"/>
    <property type="match status" value="1"/>
</dbReference>
<proteinExistence type="predicted"/>
<dbReference type="InterPro" id="IPR012340">
    <property type="entry name" value="NA-bd_OB-fold"/>
</dbReference>
<accession>A0A4Q7U528</accession>
<evidence type="ECO:0000259" key="1">
    <source>
        <dbReference type="Pfam" id="PF01796"/>
    </source>
</evidence>
<reference evidence="2 3" key="1">
    <citation type="journal article" date="2015" name="Stand. Genomic Sci.">
        <title>Genomic Encyclopedia of Bacterial and Archaeal Type Strains, Phase III: the genomes of soil and plant-associated and newly described type strains.</title>
        <authorList>
            <person name="Whitman W.B."/>
            <person name="Woyke T."/>
            <person name="Klenk H.P."/>
            <person name="Zhou Y."/>
            <person name="Lilburn T.G."/>
            <person name="Beck B.J."/>
            <person name="De Vos P."/>
            <person name="Vandamme P."/>
            <person name="Eisen J.A."/>
            <person name="Garrity G."/>
            <person name="Hugenholtz P."/>
            <person name="Kyrpides N.C."/>
        </authorList>
    </citation>
    <scope>NUCLEOTIDE SEQUENCE [LARGE SCALE GENOMIC DNA]</scope>
    <source>
        <strain evidence="2 3">RF6</strain>
    </source>
</reference>
<evidence type="ECO:0000313" key="3">
    <source>
        <dbReference type="Proteomes" id="UP000291832"/>
    </source>
</evidence>
<comment type="caution">
    <text evidence="2">The sequence shown here is derived from an EMBL/GenBank/DDBJ whole genome shotgun (WGS) entry which is preliminary data.</text>
</comment>
<dbReference type="EMBL" id="SHKI01000002">
    <property type="protein sequence ID" value="RZT68781.1"/>
    <property type="molecule type" value="Genomic_DNA"/>
</dbReference>
<feature type="domain" description="ChsH2 C-terminal OB-fold" evidence="1">
    <location>
        <begin position="49"/>
        <end position="107"/>
    </location>
</feature>
<dbReference type="Proteomes" id="UP000291832">
    <property type="component" value="Unassembled WGS sequence"/>
</dbReference>
<keyword evidence="3" id="KW-1185">Reference proteome</keyword>
<dbReference type="InterPro" id="IPR002878">
    <property type="entry name" value="ChsH2_C"/>
</dbReference>
<dbReference type="PANTHER" id="PTHR34075:SF5">
    <property type="entry name" value="BLR3430 PROTEIN"/>
    <property type="match status" value="1"/>
</dbReference>
<dbReference type="InterPro" id="IPR052513">
    <property type="entry name" value="Thioester_dehydratase-like"/>
</dbReference>
<dbReference type="OrthoDB" id="7470921at2"/>